<accession>A0A9N9EPD0</accession>
<dbReference type="EMBL" id="CAJVPL010011240">
    <property type="protein sequence ID" value="CAG8683431.1"/>
    <property type="molecule type" value="Genomic_DNA"/>
</dbReference>
<reference evidence="1" key="1">
    <citation type="submission" date="2021-06" db="EMBL/GenBank/DDBJ databases">
        <authorList>
            <person name="Kallberg Y."/>
            <person name="Tangrot J."/>
            <person name="Rosling A."/>
        </authorList>
    </citation>
    <scope>NUCLEOTIDE SEQUENCE</scope>
    <source>
        <strain evidence="1">MT106</strain>
    </source>
</reference>
<proteinExistence type="predicted"/>
<name>A0A9N9EPD0_9GLOM</name>
<protein>
    <submittedName>
        <fullName evidence="1">5746_t:CDS:1</fullName>
    </submittedName>
</protein>
<feature type="non-terminal residue" evidence="1">
    <location>
        <position position="1"/>
    </location>
</feature>
<feature type="non-terminal residue" evidence="1">
    <location>
        <position position="41"/>
    </location>
</feature>
<organism evidence="1 2">
    <name type="scientific">Ambispora gerdemannii</name>
    <dbReference type="NCBI Taxonomy" id="144530"/>
    <lineage>
        <taxon>Eukaryota</taxon>
        <taxon>Fungi</taxon>
        <taxon>Fungi incertae sedis</taxon>
        <taxon>Mucoromycota</taxon>
        <taxon>Glomeromycotina</taxon>
        <taxon>Glomeromycetes</taxon>
        <taxon>Archaeosporales</taxon>
        <taxon>Ambisporaceae</taxon>
        <taxon>Ambispora</taxon>
    </lineage>
</organism>
<evidence type="ECO:0000313" key="1">
    <source>
        <dbReference type="EMBL" id="CAG8683431.1"/>
    </source>
</evidence>
<keyword evidence="2" id="KW-1185">Reference proteome</keyword>
<dbReference type="OrthoDB" id="2395205at2759"/>
<sequence>FHGLKIMKNAFELTRMTANDLWNIMKVIIFVLDDLYETSEQ</sequence>
<dbReference type="AlphaFoldDB" id="A0A9N9EPD0"/>
<evidence type="ECO:0000313" key="2">
    <source>
        <dbReference type="Proteomes" id="UP000789831"/>
    </source>
</evidence>
<comment type="caution">
    <text evidence="1">The sequence shown here is derived from an EMBL/GenBank/DDBJ whole genome shotgun (WGS) entry which is preliminary data.</text>
</comment>
<gene>
    <name evidence="1" type="ORF">AGERDE_LOCUS12773</name>
</gene>
<dbReference type="Proteomes" id="UP000789831">
    <property type="component" value="Unassembled WGS sequence"/>
</dbReference>